<dbReference type="EMBL" id="CABWIB010000001">
    <property type="protein sequence ID" value="VWL84885.1"/>
    <property type="molecule type" value="Genomic_DNA"/>
</dbReference>
<dbReference type="Pfam" id="PF07751">
    <property type="entry name" value="Abi_2"/>
    <property type="match status" value="1"/>
</dbReference>
<dbReference type="InterPro" id="IPR011664">
    <property type="entry name" value="Abi_system_AbiD/AbiF-like"/>
</dbReference>
<sequence>MTKLKEIIYSELDIKEKYRLFNEENVSKNSHFLVSAIYTPNSKGKLNLENIIGDIECVDINMVLESFNERKEVLSPNYKKVCFYFESLDNNKFLLFIETSKKINLPEYRSLCKKYYRYKENEKIVSEDTMISAIMNNIWAFKDKIFLSKEIYDKNVLTEEQLVAFLKTKNLKFKDEKKAIEYLKHTSYYNFKEYSDIFLDENKMYKDNSYFTDILDRIELSKNLSAYLLYVISRIEDSIEVNFARLLSKNSPTEYLKYEWLKNKNERKRIDKSIFSRAKKLFLKESKLHDINIEFFEKYDLNSIPIIHLVEYIALGDLVELIEFTNDDIVDQLCNTYKLSKKEFRLTIKLLKELRNRLAHGNIIIDKTFPGFTKEYDLKEVLEKIEIIFNSINSYGIFKEDEQKLEKAKIILEKLEKVK</sequence>
<dbReference type="AlphaFoldDB" id="A0A6I8MBM5"/>
<dbReference type="Proteomes" id="UP000419017">
    <property type="component" value="Unassembled WGS sequence"/>
</dbReference>
<proteinExistence type="predicted"/>
<accession>A0A6I8MBM5</accession>
<dbReference type="RefSeq" id="WP_156682935.1">
    <property type="nucleotide sequence ID" value="NZ_CABWIB010000001.1"/>
</dbReference>
<organism evidence="1 2">
    <name type="scientific">Oceanivirga miroungae</name>
    <dbReference type="NCBI Taxonomy" id="1130046"/>
    <lineage>
        <taxon>Bacteria</taxon>
        <taxon>Fusobacteriati</taxon>
        <taxon>Fusobacteriota</taxon>
        <taxon>Fusobacteriia</taxon>
        <taxon>Fusobacteriales</taxon>
        <taxon>Leptotrichiaceae</taxon>
        <taxon>Oceanivirga</taxon>
    </lineage>
</organism>
<keyword evidence="2" id="KW-1185">Reference proteome</keyword>
<gene>
    <name evidence="1" type="ORF">OMES3154_00142</name>
</gene>
<evidence type="ECO:0000313" key="1">
    <source>
        <dbReference type="EMBL" id="VWL84885.1"/>
    </source>
</evidence>
<reference evidence="1 2" key="1">
    <citation type="submission" date="2019-10" db="EMBL/GenBank/DDBJ databases">
        <authorList>
            <person name="Blom J."/>
        </authorList>
    </citation>
    <scope>NUCLEOTIDE SEQUENCE [LARGE SCALE GENOMIC DNA]</scope>
    <source>
        <strain evidence="1 2">ES3154-GLU</strain>
    </source>
</reference>
<protein>
    <submittedName>
        <fullName evidence="1">Abi family protein</fullName>
    </submittedName>
</protein>
<evidence type="ECO:0000313" key="2">
    <source>
        <dbReference type="Proteomes" id="UP000419017"/>
    </source>
</evidence>
<name>A0A6I8MBM5_9FUSO</name>